<dbReference type="GO" id="GO:0045927">
    <property type="term" value="P:positive regulation of growth"/>
    <property type="evidence" value="ECO:0007669"/>
    <property type="project" value="InterPro"/>
</dbReference>
<dbReference type="AlphaFoldDB" id="A0AAV0FSL8"/>
<protein>
    <recommendedName>
        <fullName evidence="5">DUF668 domain-containing protein</fullName>
    </recommendedName>
</protein>
<comment type="caution">
    <text evidence="3">The sequence shown here is derived from an EMBL/GenBank/DDBJ whole genome shotgun (WGS) entry which is preliminary data.</text>
</comment>
<evidence type="ECO:0008006" key="5">
    <source>
        <dbReference type="Google" id="ProtNLM"/>
    </source>
</evidence>
<sequence length="566" mass="64577">MVSESWFRSLWKPAKKHEGNPEKLRVGILAFEVASLMSKLVHLWKSLSDKQVSRLRDEIVNSLGIKKLVSEDDEYISRLICCEINENLRNVALTVNRLSKKCGDPLLKSFELAFDELLKISSDPYGWQLTLKKMGKKVKKMERFVAINANLYQEMEALSDLERTLRRMKGGGNGDPTPESNALLVEYEKRVIRKQQEVKYLKEISLWNRSYDYTVFLLARSVFTIFSRVGHVFGNNDHQEVKNSKIMESDYILRSQSAAYSQSSVHPTEYSLSRFSSEPFDSNLLTKSGPVSKTLKPNTFYSGPLKNPKPISEVGGDDNKAVNFYSGPLGKSTKKMFTSVVRPNKFQKWWRLQGKLQISKTAEKQHTSSVGPPLFVGENSSPYLNSTRRRRLTDAPPDTLGAAALALHYANIIIVIEKFVASPHLIGQDAREDLYNMMPTSVRAALRAKLKPYAKILNMSGHDMALAEEWNEAMLGILGWLAPLAHHMMRWQSERSFEHHHSFISRTTNVFLVQTLYYANQEKTEATIAELLVGLNYVWGYSREINGKAIEERVSNRIFYDDDSDE</sequence>
<dbReference type="Pfam" id="PF05003">
    <property type="entry name" value="DUF668"/>
    <property type="match status" value="1"/>
</dbReference>
<accession>A0AAV0FSL8</accession>
<dbReference type="Pfam" id="PF11961">
    <property type="entry name" value="DUF3475"/>
    <property type="match status" value="1"/>
</dbReference>
<dbReference type="PANTHER" id="PTHR31371">
    <property type="entry name" value="BNAC09G50660D PROTEIN"/>
    <property type="match status" value="1"/>
</dbReference>
<proteinExistence type="predicted"/>
<dbReference type="InterPro" id="IPR021864">
    <property type="entry name" value="DUF3475"/>
</dbReference>
<organism evidence="3 4">
    <name type="scientific">Cuscuta epithymum</name>
    <dbReference type="NCBI Taxonomy" id="186058"/>
    <lineage>
        <taxon>Eukaryota</taxon>
        <taxon>Viridiplantae</taxon>
        <taxon>Streptophyta</taxon>
        <taxon>Embryophyta</taxon>
        <taxon>Tracheophyta</taxon>
        <taxon>Spermatophyta</taxon>
        <taxon>Magnoliopsida</taxon>
        <taxon>eudicotyledons</taxon>
        <taxon>Gunneridae</taxon>
        <taxon>Pentapetalae</taxon>
        <taxon>asterids</taxon>
        <taxon>lamiids</taxon>
        <taxon>Solanales</taxon>
        <taxon>Convolvulaceae</taxon>
        <taxon>Cuscuteae</taxon>
        <taxon>Cuscuta</taxon>
        <taxon>Cuscuta subgen. Cuscuta</taxon>
    </lineage>
</organism>
<dbReference type="Proteomes" id="UP001152523">
    <property type="component" value="Unassembled WGS sequence"/>
</dbReference>
<feature type="domain" description="DUF668" evidence="1">
    <location>
        <begin position="399"/>
        <end position="490"/>
    </location>
</feature>
<feature type="domain" description="DUF3475" evidence="2">
    <location>
        <begin position="28"/>
        <end position="84"/>
    </location>
</feature>
<evidence type="ECO:0000313" key="3">
    <source>
        <dbReference type="EMBL" id="CAH9138471.1"/>
    </source>
</evidence>
<evidence type="ECO:0000313" key="4">
    <source>
        <dbReference type="Proteomes" id="UP001152523"/>
    </source>
</evidence>
<dbReference type="EMBL" id="CAMAPF010001010">
    <property type="protein sequence ID" value="CAH9138471.1"/>
    <property type="molecule type" value="Genomic_DNA"/>
</dbReference>
<reference evidence="3" key="1">
    <citation type="submission" date="2022-07" db="EMBL/GenBank/DDBJ databases">
        <authorList>
            <person name="Macas J."/>
            <person name="Novak P."/>
            <person name="Neumann P."/>
        </authorList>
    </citation>
    <scope>NUCLEOTIDE SEQUENCE</scope>
</reference>
<dbReference type="PANTHER" id="PTHR31371:SF20">
    <property type="entry name" value="OS12G0146500 PROTEIN"/>
    <property type="match status" value="1"/>
</dbReference>
<name>A0AAV0FSL8_9ASTE</name>
<keyword evidence="4" id="KW-1185">Reference proteome</keyword>
<gene>
    <name evidence="3" type="ORF">CEPIT_LOCUS36825</name>
</gene>
<evidence type="ECO:0000259" key="2">
    <source>
        <dbReference type="Pfam" id="PF11961"/>
    </source>
</evidence>
<dbReference type="InterPro" id="IPR007700">
    <property type="entry name" value="DUF668"/>
</dbReference>
<evidence type="ECO:0000259" key="1">
    <source>
        <dbReference type="Pfam" id="PF05003"/>
    </source>
</evidence>